<dbReference type="Pfam" id="PF08782">
    <property type="entry name" value="c-SKI_SMAD_bind"/>
    <property type="match status" value="1"/>
</dbReference>
<dbReference type="InterPro" id="IPR017896">
    <property type="entry name" value="4Fe4S_Fe-S-bd"/>
</dbReference>
<dbReference type="AlphaFoldDB" id="A0ABD1JDL3"/>
<name>A0ABD1JDL3_9TELE</name>
<dbReference type="PROSITE" id="PS51379">
    <property type="entry name" value="4FE4S_FER_2"/>
    <property type="match status" value="1"/>
</dbReference>
<dbReference type="InterPro" id="IPR023216">
    <property type="entry name" value="Tscrpt_reg_SKI_SnoN"/>
</dbReference>
<reference evidence="4 5" key="1">
    <citation type="submission" date="2024-09" db="EMBL/GenBank/DDBJ databases">
        <title>A chromosome-level genome assembly of Gray's grenadier anchovy, Coilia grayii.</title>
        <authorList>
            <person name="Fu Z."/>
        </authorList>
    </citation>
    <scope>NUCLEOTIDE SEQUENCE [LARGE SCALE GENOMIC DNA]</scope>
    <source>
        <strain evidence="4">G4</strain>
        <tissue evidence="4">Muscle</tissue>
    </source>
</reference>
<feature type="region of interest" description="Disordered" evidence="2">
    <location>
        <begin position="1"/>
        <end position="46"/>
    </location>
</feature>
<evidence type="ECO:0000256" key="1">
    <source>
        <dbReference type="ARBA" id="ARBA00009513"/>
    </source>
</evidence>
<keyword evidence="5" id="KW-1185">Reference proteome</keyword>
<feature type="region of interest" description="Disordered" evidence="2">
    <location>
        <begin position="252"/>
        <end position="276"/>
    </location>
</feature>
<dbReference type="Gene3D" id="3.10.390.10">
    <property type="entry name" value="SAND domain-like"/>
    <property type="match status" value="1"/>
</dbReference>
<feature type="region of interest" description="Disordered" evidence="2">
    <location>
        <begin position="541"/>
        <end position="570"/>
    </location>
</feature>
<accession>A0ABD1JDL3</accession>
<dbReference type="FunFam" id="3.10.390.10:FF:000002">
    <property type="entry name" value="Putative ski oncogene"/>
    <property type="match status" value="1"/>
</dbReference>
<dbReference type="SUPFAM" id="SSF46955">
    <property type="entry name" value="Putative DNA-binding domain"/>
    <property type="match status" value="1"/>
</dbReference>
<dbReference type="EMBL" id="JBHFQA010000016">
    <property type="protein sequence ID" value="KAL2085268.1"/>
    <property type="molecule type" value="Genomic_DNA"/>
</dbReference>
<dbReference type="Gene3D" id="3.10.260.20">
    <property type="entry name" value="Ski"/>
    <property type="match status" value="1"/>
</dbReference>
<feature type="compositionally biased region" description="Pro residues" evidence="2">
    <location>
        <begin position="750"/>
        <end position="763"/>
    </location>
</feature>
<evidence type="ECO:0000313" key="5">
    <source>
        <dbReference type="Proteomes" id="UP001591681"/>
    </source>
</evidence>
<organism evidence="4 5">
    <name type="scientific">Coilia grayii</name>
    <name type="common">Gray's grenadier anchovy</name>
    <dbReference type="NCBI Taxonomy" id="363190"/>
    <lineage>
        <taxon>Eukaryota</taxon>
        <taxon>Metazoa</taxon>
        <taxon>Chordata</taxon>
        <taxon>Craniata</taxon>
        <taxon>Vertebrata</taxon>
        <taxon>Euteleostomi</taxon>
        <taxon>Actinopterygii</taxon>
        <taxon>Neopterygii</taxon>
        <taxon>Teleostei</taxon>
        <taxon>Clupei</taxon>
        <taxon>Clupeiformes</taxon>
        <taxon>Clupeoidei</taxon>
        <taxon>Engraulidae</taxon>
        <taxon>Coilinae</taxon>
        <taxon>Coilia</taxon>
    </lineage>
</organism>
<proteinExistence type="inferred from homology"/>
<dbReference type="InterPro" id="IPR014890">
    <property type="entry name" value="c-SKI_SMAD4-bd_dom"/>
</dbReference>
<dbReference type="SMART" id="SM01046">
    <property type="entry name" value="c-SKI_SMAD_bind"/>
    <property type="match status" value="1"/>
</dbReference>
<evidence type="ECO:0000256" key="2">
    <source>
        <dbReference type="SAM" id="MobiDB-lite"/>
    </source>
</evidence>
<feature type="compositionally biased region" description="Polar residues" evidence="2">
    <location>
        <begin position="1"/>
        <end position="18"/>
    </location>
</feature>
<evidence type="ECO:0000259" key="3">
    <source>
        <dbReference type="PROSITE" id="PS51379"/>
    </source>
</evidence>
<dbReference type="SUPFAM" id="SSF63763">
    <property type="entry name" value="SAND domain-like"/>
    <property type="match status" value="1"/>
</dbReference>
<feature type="domain" description="4Fe-4S ferredoxin-type" evidence="3">
    <location>
        <begin position="297"/>
        <end position="328"/>
    </location>
</feature>
<dbReference type="InterPro" id="IPR003380">
    <property type="entry name" value="SKI/SNO/DAC"/>
</dbReference>
<dbReference type="InterPro" id="IPR037000">
    <property type="entry name" value="Ski_DNA-bd_sf"/>
</dbReference>
<dbReference type="CDD" id="cd21084">
    <property type="entry name" value="DHD_Sno"/>
    <property type="match status" value="1"/>
</dbReference>
<comment type="similarity">
    <text evidence="1">Belongs to the SKI family.</text>
</comment>
<dbReference type="PANTHER" id="PTHR10005:SF3">
    <property type="entry name" value="SKI-LIKE PROTEIN"/>
    <property type="match status" value="1"/>
</dbReference>
<dbReference type="InterPro" id="IPR009061">
    <property type="entry name" value="DNA-bd_dom_put_sf"/>
</dbReference>
<feature type="compositionally biased region" description="Basic and acidic residues" evidence="2">
    <location>
        <begin position="652"/>
        <end position="669"/>
    </location>
</feature>
<dbReference type="Pfam" id="PF02437">
    <property type="entry name" value="Ski_Sno_DHD"/>
    <property type="match status" value="1"/>
</dbReference>
<comment type="caution">
    <text evidence="4">The sequence shown here is derived from an EMBL/GenBank/DDBJ whole genome shotgun (WGS) entry which is preliminary data.</text>
</comment>
<protein>
    <recommendedName>
        <fullName evidence="3">4Fe-4S ferredoxin-type domain-containing protein</fullName>
    </recommendedName>
</protein>
<dbReference type="GO" id="GO:0005634">
    <property type="term" value="C:nucleus"/>
    <property type="evidence" value="ECO:0007669"/>
    <property type="project" value="UniProtKB-ARBA"/>
</dbReference>
<feature type="region of interest" description="Disordered" evidence="2">
    <location>
        <begin position="604"/>
        <end position="684"/>
    </location>
</feature>
<dbReference type="Proteomes" id="UP001591681">
    <property type="component" value="Unassembled WGS sequence"/>
</dbReference>
<evidence type="ECO:0000313" key="4">
    <source>
        <dbReference type="EMBL" id="KAL2085268.1"/>
    </source>
</evidence>
<dbReference type="FunFam" id="3.10.260.20:FF:000002">
    <property type="entry name" value="SKI-like oncogene a"/>
    <property type="match status" value="1"/>
</dbReference>
<feature type="compositionally biased region" description="Gly residues" evidence="2">
    <location>
        <begin position="541"/>
        <end position="562"/>
    </location>
</feature>
<dbReference type="InterPro" id="IPR010919">
    <property type="entry name" value="SAND-like_dom_sf"/>
</dbReference>
<sequence>MTSLQTDPLNLHKSQIPSKGSMKRHSRERPPEATPIKKRIMASMSPQSKKISGFLPKVGSIKAEREDGEGEQKMEVHPVINSPHGLRYAHFPLLKNGGVLDLSPGLRNTLAQFTLSSQCSLGGPATFTGHYGHAKATPLQSLSSAAAAPLLVPPDSSTELTLCSLEGEPISCFSVGGEWRLCLPQVLNTVLRDFSLQQINTVCDQLYVYCSRCDAAQLHVLKIMGVLPAGAPSCGLITLTDAQRLCNALLHPGDTDPPSKEQQQQAEEQGGEKEGKDTGGFWVEHQCLGKCQGLFVPRLYTAPDAACIRCAQCRVLFCPKRFVMHSHRRPDKRTCHWGFDSDRWACYLHLGRKHVGAPDEPKYKQLLEKMKEKFPTIQQLQKKTLSTEGAKAKADLDLGPVRAEPGETDADGKAVPPPVFAVDSHLYPHMKDSPSHLHIMQHSLLLYMQNKLNGLNPALLPEFGLAKEGGLLSVEMLRAILNPENKAHDSDEKSSVCKMTATTELQPAGGPSAQSQQGCPDKKLAESVSIETLACRKSVCGGGGGDRGGGVGGGVGEGGVADGGEEDDSGDSMVMEMLQLYNTQQHRLQTTLHKQRQLEKELEELRQGEVAEQQPSPRGRLEEAQTQTQTHTQTKHRATARQQQGEEEEEEGVRREDLWWPRSRLEPLSRHSSTQRADGGGGDLLHDSHYAAELLELRRRLDRAEEDREELQEELRREREAREKLERTIVELKQQMKNSSGPTTPELPLLTPPSNDPLTPRTP</sequence>
<feature type="region of interest" description="Disordered" evidence="2">
    <location>
        <begin position="732"/>
        <end position="763"/>
    </location>
</feature>
<gene>
    <name evidence="4" type="ORF">ACEWY4_018588</name>
</gene>
<dbReference type="PANTHER" id="PTHR10005">
    <property type="entry name" value="SKI ONCOGENE-RELATED"/>
    <property type="match status" value="1"/>
</dbReference>